<evidence type="ECO:0000313" key="5">
    <source>
        <dbReference type="Proteomes" id="UP001501237"/>
    </source>
</evidence>
<name>A0ABP6Q7J8_9ACTN</name>
<sequence length="66" mass="6937">MGDLEGKANELKGKGKEALGKMTGDDELQGEGKGDQVKGQAQQATEKVKDAVGDAADKVKGMFKRD</sequence>
<dbReference type="Gene3D" id="1.10.1470.10">
    <property type="entry name" value="YjbJ"/>
    <property type="match status" value="1"/>
</dbReference>
<proteinExistence type="inferred from homology"/>
<gene>
    <name evidence="4" type="ORF">GCM10010468_25610</name>
</gene>
<dbReference type="SUPFAM" id="SSF69047">
    <property type="entry name" value="Hypothetical protein YjbJ"/>
    <property type="match status" value="1"/>
</dbReference>
<dbReference type="EMBL" id="BAAAUV010000005">
    <property type="protein sequence ID" value="GAA3208587.1"/>
    <property type="molecule type" value="Genomic_DNA"/>
</dbReference>
<dbReference type="RefSeq" id="WP_344826719.1">
    <property type="nucleotide sequence ID" value="NZ_BAAAUV010000005.1"/>
</dbReference>
<feature type="region of interest" description="Disordered" evidence="2">
    <location>
        <begin position="1"/>
        <end position="66"/>
    </location>
</feature>
<dbReference type="InterPro" id="IPR036629">
    <property type="entry name" value="YjbJ_sf"/>
</dbReference>
<keyword evidence="5" id="KW-1185">Reference proteome</keyword>
<evidence type="ECO:0000313" key="4">
    <source>
        <dbReference type="EMBL" id="GAA3208587.1"/>
    </source>
</evidence>
<dbReference type="Pfam" id="PF05532">
    <property type="entry name" value="CsbD"/>
    <property type="match status" value="1"/>
</dbReference>
<evidence type="ECO:0000256" key="2">
    <source>
        <dbReference type="SAM" id="MobiDB-lite"/>
    </source>
</evidence>
<dbReference type="InterPro" id="IPR008462">
    <property type="entry name" value="CsbD"/>
</dbReference>
<organism evidence="4 5">
    <name type="scientific">Actinocorallia longicatena</name>
    <dbReference type="NCBI Taxonomy" id="111803"/>
    <lineage>
        <taxon>Bacteria</taxon>
        <taxon>Bacillati</taxon>
        <taxon>Actinomycetota</taxon>
        <taxon>Actinomycetes</taxon>
        <taxon>Streptosporangiales</taxon>
        <taxon>Thermomonosporaceae</taxon>
        <taxon>Actinocorallia</taxon>
    </lineage>
</organism>
<reference evidence="5" key="1">
    <citation type="journal article" date="2019" name="Int. J. Syst. Evol. Microbiol.">
        <title>The Global Catalogue of Microorganisms (GCM) 10K type strain sequencing project: providing services to taxonomists for standard genome sequencing and annotation.</title>
        <authorList>
            <consortium name="The Broad Institute Genomics Platform"/>
            <consortium name="The Broad Institute Genome Sequencing Center for Infectious Disease"/>
            <person name="Wu L."/>
            <person name="Ma J."/>
        </authorList>
    </citation>
    <scope>NUCLEOTIDE SEQUENCE [LARGE SCALE GENOMIC DNA]</scope>
    <source>
        <strain evidence="5">JCM 9377</strain>
    </source>
</reference>
<dbReference type="Proteomes" id="UP001501237">
    <property type="component" value="Unassembled WGS sequence"/>
</dbReference>
<feature type="compositionally biased region" description="Basic and acidic residues" evidence="2">
    <location>
        <begin position="46"/>
        <end position="66"/>
    </location>
</feature>
<comment type="similarity">
    <text evidence="1">Belongs to the UPF0337 (CsbD) family.</text>
</comment>
<accession>A0ABP6Q7J8</accession>
<comment type="caution">
    <text evidence="4">The sequence shown here is derived from an EMBL/GenBank/DDBJ whole genome shotgun (WGS) entry which is preliminary data.</text>
</comment>
<protein>
    <submittedName>
        <fullName evidence="4">CsbD family protein</fullName>
    </submittedName>
</protein>
<evidence type="ECO:0000259" key="3">
    <source>
        <dbReference type="Pfam" id="PF05532"/>
    </source>
</evidence>
<feature type="compositionally biased region" description="Basic and acidic residues" evidence="2">
    <location>
        <begin position="1"/>
        <end position="19"/>
    </location>
</feature>
<feature type="domain" description="CsbD-like" evidence="3">
    <location>
        <begin position="4"/>
        <end position="52"/>
    </location>
</feature>
<evidence type="ECO:0000256" key="1">
    <source>
        <dbReference type="ARBA" id="ARBA00009129"/>
    </source>
</evidence>